<accession>A0AAD8QGS4</accession>
<evidence type="ECO:0000256" key="2">
    <source>
        <dbReference type="SAM" id="MobiDB-lite"/>
    </source>
</evidence>
<dbReference type="PANTHER" id="PTHR31147">
    <property type="entry name" value="ACYL TRANSFERASE 4"/>
    <property type="match status" value="1"/>
</dbReference>
<dbReference type="Gene3D" id="3.30.559.10">
    <property type="entry name" value="Chloramphenicol acetyltransferase-like domain"/>
    <property type="match status" value="2"/>
</dbReference>
<organism evidence="3 4">
    <name type="scientific">Lolium multiflorum</name>
    <name type="common">Italian ryegrass</name>
    <name type="synonym">Lolium perenne subsp. multiflorum</name>
    <dbReference type="NCBI Taxonomy" id="4521"/>
    <lineage>
        <taxon>Eukaryota</taxon>
        <taxon>Viridiplantae</taxon>
        <taxon>Streptophyta</taxon>
        <taxon>Embryophyta</taxon>
        <taxon>Tracheophyta</taxon>
        <taxon>Spermatophyta</taxon>
        <taxon>Magnoliopsida</taxon>
        <taxon>Liliopsida</taxon>
        <taxon>Poales</taxon>
        <taxon>Poaceae</taxon>
        <taxon>BOP clade</taxon>
        <taxon>Pooideae</taxon>
        <taxon>Poodae</taxon>
        <taxon>Poeae</taxon>
        <taxon>Poeae Chloroplast Group 2 (Poeae type)</taxon>
        <taxon>Loliodinae</taxon>
        <taxon>Loliinae</taxon>
        <taxon>Lolium</taxon>
    </lineage>
</organism>
<dbReference type="InterPro" id="IPR023213">
    <property type="entry name" value="CAT-like_dom_sf"/>
</dbReference>
<feature type="region of interest" description="Disordered" evidence="2">
    <location>
        <begin position="316"/>
        <end position="338"/>
    </location>
</feature>
<dbReference type="InterPro" id="IPR050898">
    <property type="entry name" value="Plant_acyltransferase"/>
</dbReference>
<sequence length="338" mass="35508">MSFLVTKSSLPVLVGPSDPTPAGNLPLNSTDKSRLCFSFTSLHVFDRAIHEPAQTVRRALSRALVHYHPIAGRLAASAGGGDSGFQIACTGEGVVFVAATASCTLEDARFLHTPLAIPLADLAFRYGGRCRLSDPLLMAQVTEFACGGYVLAVTWNHAVADGVGVAQFLQTAGELARGFPSPSVVPVRYDGSLPEIPQLANTLAPRLAGCEHVDFAYTDVTIPWSFINRVKAELPRQGQLSCSTFEVVAAAIWQCRTRAITKHAAYNAGSPAPLVFTVNVRNRVGAKDGYYGNCVTSQLITAASGAVADGNIVEGGEAGQARKGDDNIHPQEASSGAG</sequence>
<gene>
    <name evidence="3" type="ORF">QYE76_017548</name>
</gene>
<dbReference type="AlphaFoldDB" id="A0AAD8QGS4"/>
<dbReference type="Proteomes" id="UP001231189">
    <property type="component" value="Unassembled WGS sequence"/>
</dbReference>
<comment type="similarity">
    <text evidence="1">Belongs to the plant acyltransferase family.</text>
</comment>
<keyword evidence="4" id="KW-1185">Reference proteome</keyword>
<feature type="compositionally biased region" description="Basic and acidic residues" evidence="2">
    <location>
        <begin position="320"/>
        <end position="329"/>
    </location>
</feature>
<name>A0AAD8QGS4_LOLMU</name>
<dbReference type="EMBL" id="JAUUTY010000354">
    <property type="protein sequence ID" value="KAK1601749.1"/>
    <property type="molecule type" value="Genomic_DNA"/>
</dbReference>
<dbReference type="Pfam" id="PF02458">
    <property type="entry name" value="Transferase"/>
    <property type="match status" value="2"/>
</dbReference>
<evidence type="ECO:0000256" key="1">
    <source>
        <dbReference type="ARBA" id="ARBA00009861"/>
    </source>
</evidence>
<evidence type="ECO:0000313" key="3">
    <source>
        <dbReference type="EMBL" id="KAK1601749.1"/>
    </source>
</evidence>
<dbReference type="SUPFAM" id="SSF52777">
    <property type="entry name" value="CoA-dependent acyltransferases"/>
    <property type="match status" value="1"/>
</dbReference>
<proteinExistence type="inferred from homology"/>
<protein>
    <submittedName>
        <fullName evidence="3">Uncharacterized protein</fullName>
    </submittedName>
</protein>
<comment type="caution">
    <text evidence="3">The sequence shown here is derived from an EMBL/GenBank/DDBJ whole genome shotgun (WGS) entry which is preliminary data.</text>
</comment>
<evidence type="ECO:0000313" key="4">
    <source>
        <dbReference type="Proteomes" id="UP001231189"/>
    </source>
</evidence>
<dbReference type="GO" id="GO:0016747">
    <property type="term" value="F:acyltransferase activity, transferring groups other than amino-acyl groups"/>
    <property type="evidence" value="ECO:0007669"/>
    <property type="project" value="UniProtKB-ARBA"/>
</dbReference>
<dbReference type="PANTHER" id="PTHR31147:SF26">
    <property type="entry name" value="OS06G0699100 PROTEIN"/>
    <property type="match status" value="1"/>
</dbReference>
<reference evidence="3" key="1">
    <citation type="submission" date="2023-07" db="EMBL/GenBank/DDBJ databases">
        <title>A chromosome-level genome assembly of Lolium multiflorum.</title>
        <authorList>
            <person name="Chen Y."/>
            <person name="Copetti D."/>
            <person name="Kolliker R."/>
            <person name="Studer B."/>
        </authorList>
    </citation>
    <scope>NUCLEOTIDE SEQUENCE</scope>
    <source>
        <strain evidence="3">02402/16</strain>
        <tissue evidence="3">Leaf</tissue>
    </source>
</reference>